<feature type="region of interest" description="Disordered" evidence="14">
    <location>
        <begin position="1352"/>
        <end position="1378"/>
    </location>
</feature>
<comment type="caution">
    <text evidence="17">The sequence shown here is derived from an EMBL/GenBank/DDBJ whole genome shotgun (WGS) entry which is preliminary data.</text>
</comment>
<evidence type="ECO:0000256" key="8">
    <source>
        <dbReference type="ARBA" id="ARBA00022771"/>
    </source>
</evidence>
<keyword evidence="7" id="KW-0228">DNA excision</keyword>
<evidence type="ECO:0000313" key="17">
    <source>
        <dbReference type="EMBL" id="KAG0297487.1"/>
    </source>
</evidence>
<evidence type="ECO:0000256" key="5">
    <source>
        <dbReference type="ARBA" id="ARBA00022741"/>
    </source>
</evidence>
<feature type="domain" description="ABC transporter" evidence="16">
    <location>
        <begin position="619"/>
        <end position="936"/>
    </location>
</feature>
<dbReference type="InterPro" id="IPR003439">
    <property type="entry name" value="ABC_transporter-like_ATP-bd"/>
</dbReference>
<organism evidence="17 18">
    <name type="scientific">Linnemannia gamsii</name>
    <dbReference type="NCBI Taxonomy" id="64522"/>
    <lineage>
        <taxon>Eukaryota</taxon>
        <taxon>Fungi</taxon>
        <taxon>Fungi incertae sedis</taxon>
        <taxon>Mucoromycota</taxon>
        <taxon>Mortierellomycotina</taxon>
        <taxon>Mortierellomycetes</taxon>
        <taxon>Mortierellales</taxon>
        <taxon>Mortierellaceae</taxon>
        <taxon>Linnemannia</taxon>
    </lineage>
</organism>
<keyword evidence="15" id="KW-1133">Transmembrane helix</keyword>
<dbReference type="Gene3D" id="1.20.1580.10">
    <property type="entry name" value="ABC transporter ATPase like domain"/>
    <property type="match status" value="2"/>
</dbReference>
<dbReference type="Gene3D" id="3.30.1490.20">
    <property type="entry name" value="ATP-grasp fold, A domain"/>
    <property type="match status" value="1"/>
</dbReference>
<proteinExistence type="inferred from homology"/>
<evidence type="ECO:0000256" key="9">
    <source>
        <dbReference type="ARBA" id="ARBA00022833"/>
    </source>
</evidence>
<dbReference type="InterPro" id="IPR041552">
    <property type="entry name" value="UvrA_DNA-bd"/>
</dbReference>
<evidence type="ECO:0000256" key="1">
    <source>
        <dbReference type="ARBA" id="ARBA00004496"/>
    </source>
</evidence>
<keyword evidence="18" id="KW-1185">Reference proteome</keyword>
<evidence type="ECO:0000256" key="12">
    <source>
        <dbReference type="ARBA" id="ARBA00023125"/>
    </source>
</evidence>
<evidence type="ECO:0000256" key="7">
    <source>
        <dbReference type="ARBA" id="ARBA00022769"/>
    </source>
</evidence>
<accession>A0ABQ7KFE2</accession>
<keyword evidence="15" id="KW-0472">Membrane</keyword>
<keyword evidence="8" id="KW-0863">Zinc-finger</keyword>
<feature type="transmembrane region" description="Helical" evidence="15">
    <location>
        <begin position="986"/>
        <end position="1011"/>
    </location>
</feature>
<dbReference type="Proteomes" id="UP001194696">
    <property type="component" value="Unassembled WGS sequence"/>
</dbReference>
<dbReference type="PANTHER" id="PTHR43152:SF3">
    <property type="entry name" value="UVRABC SYSTEM PROTEIN A"/>
    <property type="match status" value="1"/>
</dbReference>
<keyword evidence="9" id="KW-0862">Zinc</keyword>
<keyword evidence="13" id="KW-0234">DNA repair</keyword>
<keyword evidence="11" id="KW-0267">Excision nuclease</keyword>
<evidence type="ECO:0000256" key="3">
    <source>
        <dbReference type="ARBA" id="ARBA00022723"/>
    </source>
</evidence>
<dbReference type="EMBL" id="JAAAIM010000030">
    <property type="protein sequence ID" value="KAG0297487.1"/>
    <property type="molecule type" value="Genomic_DNA"/>
</dbReference>
<evidence type="ECO:0000256" key="10">
    <source>
        <dbReference type="ARBA" id="ARBA00022840"/>
    </source>
</evidence>
<reference evidence="17 18" key="1">
    <citation type="journal article" date="2020" name="Fungal Divers.">
        <title>Resolving the Mortierellaceae phylogeny through synthesis of multi-gene phylogenetics and phylogenomics.</title>
        <authorList>
            <person name="Vandepol N."/>
            <person name="Liber J."/>
            <person name="Desiro A."/>
            <person name="Na H."/>
            <person name="Kennedy M."/>
            <person name="Barry K."/>
            <person name="Grigoriev I.V."/>
            <person name="Miller A.N."/>
            <person name="O'Donnell K."/>
            <person name="Stajich J.E."/>
            <person name="Bonito G."/>
        </authorList>
    </citation>
    <scope>NUCLEOTIDE SEQUENCE [LARGE SCALE GENOMIC DNA]</scope>
    <source>
        <strain evidence="17 18">AD045</strain>
    </source>
</reference>
<evidence type="ECO:0000256" key="13">
    <source>
        <dbReference type="ARBA" id="ARBA00023204"/>
    </source>
</evidence>
<keyword evidence="12" id="KW-0238">DNA-binding</keyword>
<dbReference type="InterPro" id="IPR027417">
    <property type="entry name" value="P-loop_NTPase"/>
</dbReference>
<dbReference type="InterPro" id="IPR041102">
    <property type="entry name" value="UvrA_inter"/>
</dbReference>
<name>A0ABQ7KFE2_9FUNG</name>
<evidence type="ECO:0000256" key="2">
    <source>
        <dbReference type="ARBA" id="ARBA00022490"/>
    </source>
</evidence>
<sequence length="1378" mass="152039">MEEIRIRGARTHNLKNINLDLPRHRLIVITGLSGSGKSSLAFDTLYAEGQRRYVESLSAYARQFLQLMEKPDVDLIEGLSPAISIEQKATSHNPRSTVGTVTEIHDYLRLLYARVGTPYCPDHALALAAQSVSQMVDAVLALPPGTKLMIMAPVVVNRKGEHIDLFAQMQAQGFVRFRVRSGGGTANEGKAHIYEVDDLPKLKKNDKHTIDVVVDRVKTHADMKQRLAESFETALRLSAGRVIAVEMESEHEHLFSSKFSCPICSYSLPELEPRLFSFNNPMGACTECDGLGQITFFDPKRVVAFPSLSLASGAIKGWDRRNPFYFQMLQSLAAHFKFELDAPFETLPEKTQKIILFGSQREVIPFSYLNERGRTSIREHAFEGIIPNLERRYRETESATVREELAKYQNNQQCPACAGARLRREACHVKLGDGPHARAIYEVSAWPLRDTLNYFQTLHLTGTKQGIADRVIKEITARLSFLNDVGLNYLSLERSADTLSGGEAQRIRLASQIGSGLTGVMYVLDEPSIGLHQRDNDRLIKTLKHLRDLGNSVIVVEHDEDMIRASDHVVDMGLGAGAHGGCVISQGTPAQIEADPNSLTGAYLAGRRQIALPAKRKPAGVHSLKIIGAHGNNLKHVTFELPIGLLSCITGVSGSGKSTLINDTLYRAAARHLYGSATEAAPYEEIAGLEHFDKVINVDQSPIGRTPRSNPATYTGLFTPIRELFAGVPAAKERGYGPGRFSFNVKGGRCETCQGDGVLKVEMHFLPDVYVPCDVCHSKRYNRETLEIQYKGKNVSEILAMTVEVAYEFFRPVPIVARKLKTLLDVGLGYIRLGQAATTLSGGEAQRVKLSLELSKRDTGRTLYILDEPTTGLHFHDISLLLEVIHRLSDQGNTVVIIEHNLDVIKTADWVIDLGPEGALERKSSSVPAKWVAVEIASYILAGIALWLVLALQLLSGLLAGLFTFQLIRALTPLLEKRLSSQRARWLSVMLLSIIVTGALSAATVAAISYFQHSAPNEQKLLERTLQIIDGARGQLPLWLQNYLPDDIEDIRTGALDWLRSHIGELRQGGKNVALGFVRIALGMILGAIVAVSVTRRVYRLPFAAALAARVSHFSDAVKRIVFAQVKISLINATLTGIYLLLALPLFHINLPLAKTLVLLTFVIGLLPVVGNLISNTVIIVVSLSAAGAPVAFASLIFLVVIHKLEYFLNARIIGIEIEARTWELLLAMIIMEAGFGLPGVVAAPIYYAYLKYELSAAKGFRMNREPNQTEVLLRQMSDMDKLAERVSELCAQVAELTENAACDPEAQARLAKLQQTWDSSNSDVPEQIEQIQAHIQRAVAYSEEYTKAMRAEADPSEAANQRQRSDKVAYKKTRQLA</sequence>
<evidence type="ECO:0000256" key="4">
    <source>
        <dbReference type="ARBA" id="ARBA00022737"/>
    </source>
</evidence>
<dbReference type="CDD" id="cd03270">
    <property type="entry name" value="ABC_UvrA_I"/>
    <property type="match status" value="1"/>
</dbReference>
<dbReference type="Pfam" id="PF17760">
    <property type="entry name" value="UvrA_inter"/>
    <property type="match status" value="1"/>
</dbReference>
<evidence type="ECO:0000313" key="18">
    <source>
        <dbReference type="Proteomes" id="UP001194696"/>
    </source>
</evidence>
<keyword evidence="6" id="KW-0227">DNA damage</keyword>
<dbReference type="SUPFAM" id="SSF52540">
    <property type="entry name" value="P-loop containing nucleoside triphosphate hydrolases"/>
    <property type="match status" value="2"/>
</dbReference>
<dbReference type="PROSITE" id="PS00211">
    <property type="entry name" value="ABC_TRANSPORTER_1"/>
    <property type="match status" value="2"/>
</dbReference>
<feature type="transmembrane region" description="Helical" evidence="15">
    <location>
        <begin position="1128"/>
        <end position="1147"/>
    </location>
</feature>
<dbReference type="NCBIfam" id="NF001503">
    <property type="entry name" value="PRK00349.1"/>
    <property type="match status" value="1"/>
</dbReference>
<keyword evidence="15" id="KW-0812">Transmembrane</keyword>
<evidence type="ECO:0000259" key="16">
    <source>
        <dbReference type="PROSITE" id="PS50893"/>
    </source>
</evidence>
<keyword evidence="10" id="KW-0067">ATP-binding</keyword>
<dbReference type="Pfam" id="PF17755">
    <property type="entry name" value="UvrA_DNA-bind"/>
    <property type="match status" value="1"/>
</dbReference>
<keyword evidence="2" id="KW-0963">Cytoplasm</keyword>
<dbReference type="InterPro" id="IPR017871">
    <property type="entry name" value="ABC_transporter-like_CS"/>
</dbReference>
<dbReference type="NCBIfam" id="TIGR00630">
    <property type="entry name" value="uvra"/>
    <property type="match status" value="1"/>
</dbReference>
<dbReference type="InterPro" id="IPR013815">
    <property type="entry name" value="ATP_grasp_subdomain_1"/>
</dbReference>
<keyword evidence="3" id="KW-0479">Metal-binding</keyword>
<keyword evidence="5" id="KW-0547">Nucleotide-binding</keyword>
<feature type="transmembrane region" description="Helical" evidence="15">
    <location>
        <begin position="1073"/>
        <end position="1094"/>
    </location>
</feature>
<dbReference type="PROSITE" id="PS50893">
    <property type="entry name" value="ABC_TRANSPORTER_2"/>
    <property type="match status" value="1"/>
</dbReference>
<dbReference type="Gene3D" id="3.40.50.300">
    <property type="entry name" value="P-loop containing nucleotide triphosphate hydrolases"/>
    <property type="match status" value="2"/>
</dbReference>
<evidence type="ECO:0000256" key="11">
    <source>
        <dbReference type="ARBA" id="ARBA00022881"/>
    </source>
</evidence>
<dbReference type="Gene3D" id="1.10.8.280">
    <property type="entry name" value="ABC transporter ATPase domain-like"/>
    <property type="match status" value="1"/>
</dbReference>
<keyword evidence="4" id="KW-0677">Repeat</keyword>
<feature type="transmembrane region" description="Helical" evidence="15">
    <location>
        <begin position="936"/>
        <end position="965"/>
    </location>
</feature>
<dbReference type="HAMAP" id="MF_00205">
    <property type="entry name" value="UvrA"/>
    <property type="match status" value="1"/>
</dbReference>
<dbReference type="InterPro" id="IPR004602">
    <property type="entry name" value="UvrA"/>
</dbReference>
<gene>
    <name evidence="17" type="ORF">BGZ96_006249</name>
</gene>
<comment type="subcellular location">
    <subcellularLocation>
        <location evidence="1">Cytoplasm</location>
    </subcellularLocation>
</comment>
<evidence type="ECO:0000256" key="14">
    <source>
        <dbReference type="SAM" id="MobiDB-lite"/>
    </source>
</evidence>
<evidence type="ECO:0000256" key="6">
    <source>
        <dbReference type="ARBA" id="ARBA00022763"/>
    </source>
</evidence>
<feature type="transmembrane region" description="Helical" evidence="15">
    <location>
        <begin position="1225"/>
        <end position="1250"/>
    </location>
</feature>
<dbReference type="PANTHER" id="PTHR43152">
    <property type="entry name" value="UVRABC SYSTEM PROTEIN A"/>
    <property type="match status" value="1"/>
</dbReference>
<feature type="transmembrane region" description="Helical" evidence="15">
    <location>
        <begin position="1153"/>
        <end position="1171"/>
    </location>
</feature>
<evidence type="ECO:0000256" key="15">
    <source>
        <dbReference type="SAM" id="Phobius"/>
    </source>
</evidence>
<dbReference type="CDD" id="cd03271">
    <property type="entry name" value="ABC_UvrA_II"/>
    <property type="match status" value="1"/>
</dbReference>
<feature type="transmembrane region" description="Helical" evidence="15">
    <location>
        <begin position="1178"/>
        <end position="1205"/>
    </location>
</feature>
<protein>
    <recommendedName>
        <fullName evidence="16">ABC transporter domain-containing protein</fullName>
    </recommendedName>
</protein>